<dbReference type="InterPro" id="IPR035500">
    <property type="entry name" value="NHR-like_dom_sf"/>
</dbReference>
<keyword evidence="16" id="KW-0009">Actin-binding</keyword>
<keyword evidence="12" id="KW-0729">SH3-binding</keyword>
<keyword evidence="6" id="KW-0963">Cytoplasm</keyword>
<evidence type="ECO:0000259" key="19">
    <source>
        <dbReference type="PROSITE" id="PS50229"/>
    </source>
</evidence>
<reference evidence="21" key="1">
    <citation type="submission" date="2021-03" db="EMBL/GenBank/DDBJ databases">
        <authorList>
            <person name="Bekaert M."/>
        </authorList>
    </citation>
    <scope>NUCLEOTIDE SEQUENCE</scope>
</reference>
<comment type="subcellular location">
    <subcellularLocation>
        <location evidence="3">Cell projection</location>
        <location evidence="3">Lamellipodium</location>
    </subcellularLocation>
    <subcellularLocation>
        <location evidence="2">Cytoplasm</location>
        <location evidence="2">Cytoskeleton</location>
    </subcellularLocation>
    <subcellularLocation>
        <location evidence="1">Nucleus</location>
    </subcellularLocation>
</comment>
<keyword evidence="22" id="KW-1185">Reference proteome</keyword>
<gene>
    <name evidence="21" type="ORF">MEDL_32024</name>
</gene>
<dbReference type="AlphaFoldDB" id="A0A8S3SJS8"/>
<dbReference type="GO" id="GO:0005829">
    <property type="term" value="C:cytosol"/>
    <property type="evidence" value="ECO:0007669"/>
    <property type="project" value="UniProtKB-ARBA"/>
</dbReference>
<dbReference type="PROSITE" id="PS50229">
    <property type="entry name" value="WH1"/>
    <property type="match status" value="1"/>
</dbReference>
<evidence type="ECO:0000256" key="17">
    <source>
        <dbReference type="ARBA" id="ARBA00023212"/>
    </source>
</evidence>
<dbReference type="FunFam" id="2.30.29.30:FF:000047">
    <property type="entry name" value="vasodilator-stimulated phosphoprotein isoform X2"/>
    <property type="match status" value="1"/>
</dbReference>
<keyword evidence="13" id="KW-0238">DNA-binding</keyword>
<dbReference type="GO" id="GO:0017124">
    <property type="term" value="F:SH3 domain binding"/>
    <property type="evidence" value="ECO:0007669"/>
    <property type="project" value="UniProtKB-KW"/>
</dbReference>
<dbReference type="Proteomes" id="UP000683360">
    <property type="component" value="Unassembled WGS sequence"/>
</dbReference>
<dbReference type="GO" id="GO:0030027">
    <property type="term" value="C:lamellipodium"/>
    <property type="evidence" value="ECO:0007669"/>
    <property type="project" value="UniProtKB-SubCell"/>
</dbReference>
<evidence type="ECO:0000256" key="2">
    <source>
        <dbReference type="ARBA" id="ARBA00004245"/>
    </source>
</evidence>
<protein>
    <submittedName>
        <fullName evidence="21">NR1F4</fullName>
    </submittedName>
</protein>
<dbReference type="PANTHER" id="PTHR45805">
    <property type="entry name" value="NUCLEAR HORMONE RECEPTOR HR3-RELATED"/>
    <property type="match status" value="1"/>
</dbReference>
<dbReference type="EMBL" id="CAJPWZ010001599">
    <property type="protein sequence ID" value="CAG2218434.1"/>
    <property type="molecule type" value="Genomic_DNA"/>
</dbReference>
<comment type="similarity">
    <text evidence="4">Belongs to the nuclear hormone receptor family. NR1 subfamily.</text>
</comment>
<keyword evidence="8" id="KW-0479">Metal-binding</keyword>
<dbReference type="Gene3D" id="2.30.29.30">
    <property type="entry name" value="Pleckstrin-homology domain (PH domain)/Phosphotyrosine-binding domain (PTB)"/>
    <property type="match status" value="1"/>
</dbReference>
<dbReference type="PANTHER" id="PTHR45805:SF2">
    <property type="entry name" value="NUCLEAR HORMONE RECEPTOR HR3-RELATED"/>
    <property type="match status" value="1"/>
</dbReference>
<evidence type="ECO:0000256" key="4">
    <source>
        <dbReference type="ARBA" id="ARBA00008092"/>
    </source>
</evidence>
<dbReference type="InterPro" id="IPR000536">
    <property type="entry name" value="Nucl_hrmn_rcpt_lig-bd"/>
</dbReference>
<evidence type="ECO:0000256" key="15">
    <source>
        <dbReference type="ARBA" id="ARBA00023170"/>
    </source>
</evidence>
<keyword evidence="14" id="KW-0804">Transcription</keyword>
<keyword evidence="18" id="KW-0966">Cell projection</keyword>
<dbReference type="SMART" id="SM00430">
    <property type="entry name" value="HOLI"/>
    <property type="match status" value="1"/>
</dbReference>
<dbReference type="Pfam" id="PF00568">
    <property type="entry name" value="WH1"/>
    <property type="match status" value="1"/>
</dbReference>
<feature type="domain" description="NR LBD" evidence="20">
    <location>
        <begin position="161"/>
        <end position="386"/>
    </location>
</feature>
<dbReference type="InterPro" id="IPR001728">
    <property type="entry name" value="ThyrH_rcpt"/>
</dbReference>
<accession>A0A8S3SJS8</accession>
<comment type="caution">
    <text evidence="21">The sequence shown here is derived from an EMBL/GenBank/DDBJ whole genome shotgun (WGS) entry which is preliminary data.</text>
</comment>
<evidence type="ECO:0000256" key="8">
    <source>
        <dbReference type="ARBA" id="ARBA00022723"/>
    </source>
</evidence>
<dbReference type="SUPFAM" id="SSF50729">
    <property type="entry name" value="PH domain-like"/>
    <property type="match status" value="1"/>
</dbReference>
<evidence type="ECO:0000256" key="16">
    <source>
        <dbReference type="ARBA" id="ARBA00023203"/>
    </source>
</evidence>
<dbReference type="Gene3D" id="1.10.565.10">
    <property type="entry name" value="Retinoid X Receptor"/>
    <property type="match status" value="1"/>
</dbReference>
<keyword evidence="11" id="KW-0805">Transcription regulation</keyword>
<dbReference type="PROSITE" id="PS51843">
    <property type="entry name" value="NR_LBD"/>
    <property type="match status" value="1"/>
</dbReference>
<dbReference type="PRINTS" id="PR00546">
    <property type="entry name" value="THYROIDHORMR"/>
</dbReference>
<dbReference type="GO" id="GO:0000978">
    <property type="term" value="F:RNA polymerase II cis-regulatory region sequence-specific DNA binding"/>
    <property type="evidence" value="ECO:0007669"/>
    <property type="project" value="TreeGrafter"/>
</dbReference>
<dbReference type="InterPro" id="IPR000697">
    <property type="entry name" value="WH1/EVH1_dom"/>
</dbReference>
<evidence type="ECO:0000256" key="1">
    <source>
        <dbReference type="ARBA" id="ARBA00004123"/>
    </source>
</evidence>
<dbReference type="GO" id="GO:0004879">
    <property type="term" value="F:nuclear receptor activity"/>
    <property type="evidence" value="ECO:0007669"/>
    <property type="project" value="InterPro"/>
</dbReference>
<keyword evidence="17" id="KW-0206">Cytoskeleton</keyword>
<proteinExistence type="inferred from homology"/>
<evidence type="ECO:0000256" key="10">
    <source>
        <dbReference type="ARBA" id="ARBA00022833"/>
    </source>
</evidence>
<evidence type="ECO:0000256" key="18">
    <source>
        <dbReference type="ARBA" id="ARBA00023273"/>
    </source>
</evidence>
<dbReference type="GO" id="GO:0003779">
    <property type="term" value="F:actin binding"/>
    <property type="evidence" value="ECO:0007669"/>
    <property type="project" value="UniProtKB-KW"/>
</dbReference>
<evidence type="ECO:0000256" key="5">
    <source>
        <dbReference type="ARBA" id="ARBA00009785"/>
    </source>
</evidence>
<evidence type="ECO:0000256" key="6">
    <source>
        <dbReference type="ARBA" id="ARBA00022490"/>
    </source>
</evidence>
<dbReference type="InterPro" id="IPR001723">
    <property type="entry name" value="Nuclear_hrmn_rcpt"/>
</dbReference>
<comment type="similarity">
    <text evidence="5">Belongs to the Ena/VASP family.</text>
</comment>
<evidence type="ECO:0000256" key="3">
    <source>
        <dbReference type="ARBA" id="ARBA00004510"/>
    </source>
</evidence>
<evidence type="ECO:0000256" key="13">
    <source>
        <dbReference type="ARBA" id="ARBA00023125"/>
    </source>
</evidence>
<dbReference type="Pfam" id="PF00104">
    <property type="entry name" value="Hormone_recep"/>
    <property type="match status" value="1"/>
</dbReference>
<dbReference type="GO" id="GO:0030054">
    <property type="term" value="C:cell junction"/>
    <property type="evidence" value="ECO:0007669"/>
    <property type="project" value="UniProtKB-ARBA"/>
</dbReference>
<organism evidence="21 22">
    <name type="scientific">Mytilus edulis</name>
    <name type="common">Blue mussel</name>
    <dbReference type="NCBI Taxonomy" id="6550"/>
    <lineage>
        <taxon>Eukaryota</taxon>
        <taxon>Metazoa</taxon>
        <taxon>Spiralia</taxon>
        <taxon>Lophotrochozoa</taxon>
        <taxon>Mollusca</taxon>
        <taxon>Bivalvia</taxon>
        <taxon>Autobranchia</taxon>
        <taxon>Pteriomorphia</taxon>
        <taxon>Mytilida</taxon>
        <taxon>Mytiloidea</taxon>
        <taxon>Mytilidae</taxon>
        <taxon>Mytilinae</taxon>
        <taxon>Mytilus</taxon>
    </lineage>
</organism>
<dbReference type="GO" id="GO:0008270">
    <property type="term" value="F:zinc ion binding"/>
    <property type="evidence" value="ECO:0007669"/>
    <property type="project" value="UniProtKB-KW"/>
</dbReference>
<evidence type="ECO:0000259" key="20">
    <source>
        <dbReference type="PROSITE" id="PS51843"/>
    </source>
</evidence>
<keyword evidence="7" id="KW-0597">Phosphoprotein</keyword>
<keyword evidence="9" id="KW-0863">Zinc-finger</keyword>
<sequence length="391" mass="44228">MSTGSEVPIVSARANVMLYDDPTKKWVPAGSAQQQGLSKVQIYRHTGNNTFRVVGRKMANHEVVINCSIPRTLKYNQATPTFHQWRDQRQVYGLNFANKEDAESFAQAMKSALDTLQLFYMPQPVICISKMFTTSLVLTAIICNFNMTMNGYVQRACHDEEALDLATQFQSNGVFGYTPEAAYGPPQSHKQLWMEVAEKITIAVQQIIEFAKMIPGFMDLSQDDQIMLLKAGSFELALIRCCRVYDSSKNSVVFGNTILPLEVFDAFNDEETHLRDSIFELVKTLLAFNLNESEIALYSALILIRPDRPGLKELVDIQKLYEKILSSLKGEIVKTHADNQDVLNKLMQIAWTLRNLSAQHIVLLNKFKMSAPDMEFPPLHKELFSVEGLDS</sequence>
<dbReference type="SUPFAM" id="SSF48508">
    <property type="entry name" value="Nuclear receptor ligand-binding domain"/>
    <property type="match status" value="1"/>
</dbReference>
<dbReference type="InterPro" id="IPR011993">
    <property type="entry name" value="PH-like_dom_sf"/>
</dbReference>
<evidence type="ECO:0000313" key="21">
    <source>
        <dbReference type="EMBL" id="CAG2218434.1"/>
    </source>
</evidence>
<evidence type="ECO:0000256" key="12">
    <source>
        <dbReference type="ARBA" id="ARBA00023036"/>
    </source>
</evidence>
<dbReference type="GO" id="GO:0005634">
    <property type="term" value="C:nucleus"/>
    <property type="evidence" value="ECO:0007669"/>
    <property type="project" value="UniProtKB-SubCell"/>
</dbReference>
<evidence type="ECO:0000313" key="22">
    <source>
        <dbReference type="Proteomes" id="UP000683360"/>
    </source>
</evidence>
<name>A0A8S3SJS8_MYTED</name>
<keyword evidence="15" id="KW-0675">Receptor</keyword>
<feature type="domain" description="WH1" evidence="19">
    <location>
        <begin position="1"/>
        <end position="116"/>
    </location>
</feature>
<evidence type="ECO:0000256" key="14">
    <source>
        <dbReference type="ARBA" id="ARBA00023163"/>
    </source>
</evidence>
<dbReference type="OrthoDB" id="31170at2759"/>
<dbReference type="PRINTS" id="PR00398">
    <property type="entry name" value="STRDHORMONER"/>
</dbReference>
<evidence type="ECO:0000256" key="11">
    <source>
        <dbReference type="ARBA" id="ARBA00023015"/>
    </source>
</evidence>
<evidence type="ECO:0000256" key="9">
    <source>
        <dbReference type="ARBA" id="ARBA00022771"/>
    </source>
</evidence>
<dbReference type="GO" id="GO:0005856">
    <property type="term" value="C:cytoskeleton"/>
    <property type="evidence" value="ECO:0007669"/>
    <property type="project" value="UniProtKB-SubCell"/>
</dbReference>
<dbReference type="SMART" id="SM00461">
    <property type="entry name" value="WH1"/>
    <property type="match status" value="1"/>
</dbReference>
<dbReference type="CDD" id="cd01207">
    <property type="entry name" value="EVH1_Ena_VASP-like"/>
    <property type="match status" value="1"/>
</dbReference>
<evidence type="ECO:0000256" key="7">
    <source>
        <dbReference type="ARBA" id="ARBA00022553"/>
    </source>
</evidence>
<keyword evidence="10" id="KW-0862">Zinc</keyword>